<evidence type="ECO:0000256" key="7">
    <source>
        <dbReference type="ARBA" id="ARBA00022801"/>
    </source>
</evidence>
<reference evidence="15 16" key="1">
    <citation type="submission" date="2017-07" db="EMBL/GenBank/DDBJ databases">
        <title>The Complete Genome of Streptomyces asterosporus-ZSY.</title>
        <authorList>
            <person name="Zhang S."/>
        </authorList>
    </citation>
    <scope>NUCLEOTIDE SEQUENCE [LARGE SCALE GENOMIC DNA]</scope>
    <source>
        <strain evidence="15 16">DSM 41452</strain>
    </source>
</reference>
<feature type="compositionally biased region" description="Pro residues" evidence="12">
    <location>
        <begin position="183"/>
        <end position="197"/>
    </location>
</feature>
<accession>A0A514JU48</accession>
<dbReference type="KEGG" id="sast:CD934_18480"/>
<feature type="transmembrane region" description="Helical" evidence="13">
    <location>
        <begin position="391"/>
        <end position="414"/>
    </location>
</feature>
<dbReference type="AlphaFoldDB" id="A0A514JU48"/>
<comment type="cofactor">
    <cofactor evidence="1">
        <name>Zn(2+)</name>
        <dbReference type="ChEBI" id="CHEBI:29105"/>
    </cofactor>
</comment>
<evidence type="ECO:0000313" key="16">
    <source>
        <dbReference type="Proteomes" id="UP000316215"/>
    </source>
</evidence>
<evidence type="ECO:0000313" key="15">
    <source>
        <dbReference type="EMBL" id="QDI70452.1"/>
    </source>
</evidence>
<keyword evidence="9 13" id="KW-1133">Transmembrane helix</keyword>
<feature type="transmembrane region" description="Helical" evidence="13">
    <location>
        <begin position="239"/>
        <end position="267"/>
    </location>
</feature>
<dbReference type="InterPro" id="IPR001915">
    <property type="entry name" value="Peptidase_M48"/>
</dbReference>
<evidence type="ECO:0000256" key="1">
    <source>
        <dbReference type="ARBA" id="ARBA00001947"/>
    </source>
</evidence>
<evidence type="ECO:0000256" key="8">
    <source>
        <dbReference type="ARBA" id="ARBA00022833"/>
    </source>
</evidence>
<keyword evidence="10" id="KW-0482">Metalloprotease</keyword>
<feature type="domain" description="Peptidase M48" evidence="14">
    <location>
        <begin position="296"/>
        <end position="513"/>
    </location>
</feature>
<keyword evidence="7" id="KW-0378">Hydrolase</keyword>
<dbReference type="GO" id="GO:0046872">
    <property type="term" value="F:metal ion binding"/>
    <property type="evidence" value="ECO:0007669"/>
    <property type="project" value="UniProtKB-KW"/>
</dbReference>
<feature type="region of interest" description="Disordered" evidence="12">
    <location>
        <begin position="1"/>
        <end position="200"/>
    </location>
</feature>
<protein>
    <submittedName>
        <fullName evidence="15">Peptidase</fullName>
    </submittedName>
</protein>
<keyword evidence="5 13" id="KW-0812">Transmembrane</keyword>
<organism evidence="15 16">
    <name type="scientific">Streptomyces calvus</name>
    <dbReference type="NCBI Taxonomy" id="67282"/>
    <lineage>
        <taxon>Bacteria</taxon>
        <taxon>Bacillati</taxon>
        <taxon>Actinomycetota</taxon>
        <taxon>Actinomycetes</taxon>
        <taxon>Kitasatosporales</taxon>
        <taxon>Streptomycetaceae</taxon>
        <taxon>Streptomyces</taxon>
    </lineage>
</organism>
<feature type="transmembrane region" description="Helical" evidence="13">
    <location>
        <begin position="420"/>
        <end position="440"/>
    </location>
</feature>
<sequence length="520" mass="54797">MAQPPGPAHPEPPTHPAPPYPGTTTPSAPPPPYPGTTTPSAPPPPYPGGTTTPPPRPQPPHPHTAPPPAGQAPPPYPTTAPSHATPTPPPPYPSPPPYPTAPAHPTTPPPAPTPPHATAPQYPHPHPHPTVPPYATAGPSTAAPPHTTPPAYPTPTSPPHPSAPPPPPYPGPSPQHPGAALPHQPPGAPPQPAPFMPHPVVAPDDLDYRHQGSRIHVAHHQRGADATAIGQLATQVPSFLVSLGVVAAVSFAMFGTVIGWLALLAWLASGALVFHRPTELLFARRVLKLRAPLAEERARLEPIWREVTARAGIEGDTYELMIENSTELNASAAAGHVVSVTTYALNRIPSSNLAAVLAHELGHHTGGHAWAGLLGYWYSLPGRIAWALTRWVVRIALAVSQVFSFLATGLLILFMGMVVVAGFLVAWYITIPLVVAPYLLAYAGRQGELRADQAAAALGFAPELTQVLHHFQAEEDAAKAYAAAQGKRLKEPGGLAKLLSSHPDNYTRLRALEPYLRPAR</sequence>
<dbReference type="Gene3D" id="3.30.2010.10">
    <property type="entry name" value="Metalloproteases ('zincins'), catalytic domain"/>
    <property type="match status" value="1"/>
</dbReference>
<evidence type="ECO:0000256" key="6">
    <source>
        <dbReference type="ARBA" id="ARBA00022723"/>
    </source>
</evidence>
<name>A0A514JU48_9ACTN</name>
<dbReference type="Pfam" id="PF01435">
    <property type="entry name" value="Peptidase_M48"/>
    <property type="match status" value="1"/>
</dbReference>
<keyword evidence="3" id="KW-1003">Cell membrane</keyword>
<keyword evidence="16" id="KW-1185">Reference proteome</keyword>
<evidence type="ECO:0000256" key="4">
    <source>
        <dbReference type="ARBA" id="ARBA00022670"/>
    </source>
</evidence>
<evidence type="ECO:0000259" key="14">
    <source>
        <dbReference type="Pfam" id="PF01435"/>
    </source>
</evidence>
<dbReference type="GO" id="GO:0006508">
    <property type="term" value="P:proteolysis"/>
    <property type="evidence" value="ECO:0007669"/>
    <property type="project" value="UniProtKB-KW"/>
</dbReference>
<feature type="compositionally biased region" description="Pro residues" evidence="12">
    <location>
        <begin position="86"/>
        <end position="132"/>
    </location>
</feature>
<evidence type="ECO:0000256" key="2">
    <source>
        <dbReference type="ARBA" id="ARBA00004651"/>
    </source>
</evidence>
<feature type="compositionally biased region" description="Pro residues" evidence="12">
    <location>
        <begin position="1"/>
        <end position="78"/>
    </location>
</feature>
<keyword evidence="4" id="KW-0645">Protease</keyword>
<feature type="compositionally biased region" description="Low complexity" evidence="12">
    <location>
        <begin position="133"/>
        <end position="145"/>
    </location>
</feature>
<comment type="subcellular location">
    <subcellularLocation>
        <location evidence="2">Cell membrane</location>
        <topology evidence="2">Multi-pass membrane protein</topology>
    </subcellularLocation>
</comment>
<proteinExistence type="predicted"/>
<dbReference type="GO" id="GO:0004222">
    <property type="term" value="F:metalloendopeptidase activity"/>
    <property type="evidence" value="ECO:0007669"/>
    <property type="project" value="InterPro"/>
</dbReference>
<gene>
    <name evidence="15" type="ORF">CD934_18480</name>
</gene>
<keyword evidence="11 13" id="KW-0472">Membrane</keyword>
<dbReference type="EMBL" id="CP022310">
    <property type="protein sequence ID" value="QDI70452.1"/>
    <property type="molecule type" value="Genomic_DNA"/>
</dbReference>
<dbReference type="Proteomes" id="UP000316215">
    <property type="component" value="Chromosome"/>
</dbReference>
<evidence type="ECO:0000256" key="12">
    <source>
        <dbReference type="SAM" id="MobiDB-lite"/>
    </source>
</evidence>
<dbReference type="GO" id="GO:0005886">
    <property type="term" value="C:plasma membrane"/>
    <property type="evidence" value="ECO:0007669"/>
    <property type="project" value="UniProtKB-SubCell"/>
</dbReference>
<keyword evidence="8" id="KW-0862">Zinc</keyword>
<evidence type="ECO:0000256" key="11">
    <source>
        <dbReference type="ARBA" id="ARBA00023136"/>
    </source>
</evidence>
<evidence type="ECO:0000256" key="13">
    <source>
        <dbReference type="SAM" id="Phobius"/>
    </source>
</evidence>
<evidence type="ECO:0000256" key="9">
    <source>
        <dbReference type="ARBA" id="ARBA00022989"/>
    </source>
</evidence>
<dbReference type="PANTHER" id="PTHR43221">
    <property type="entry name" value="PROTEASE HTPX"/>
    <property type="match status" value="1"/>
</dbReference>
<evidence type="ECO:0000256" key="5">
    <source>
        <dbReference type="ARBA" id="ARBA00022692"/>
    </source>
</evidence>
<dbReference type="InterPro" id="IPR050083">
    <property type="entry name" value="HtpX_protease"/>
</dbReference>
<evidence type="ECO:0000256" key="10">
    <source>
        <dbReference type="ARBA" id="ARBA00023049"/>
    </source>
</evidence>
<keyword evidence="6" id="KW-0479">Metal-binding</keyword>
<feature type="compositionally biased region" description="Pro residues" evidence="12">
    <location>
        <begin position="146"/>
        <end position="175"/>
    </location>
</feature>
<dbReference type="PANTHER" id="PTHR43221:SF1">
    <property type="entry name" value="PROTEASE HTPX"/>
    <property type="match status" value="1"/>
</dbReference>
<evidence type="ECO:0000256" key="3">
    <source>
        <dbReference type="ARBA" id="ARBA00022475"/>
    </source>
</evidence>